<dbReference type="SUPFAM" id="SSF55846">
    <property type="entry name" value="N-acetylmuramoyl-L-alanine amidase-like"/>
    <property type="match status" value="1"/>
</dbReference>
<dbReference type="InterPro" id="IPR015510">
    <property type="entry name" value="PGRP"/>
</dbReference>
<dbReference type="AlphaFoldDB" id="A0A7X6LX62"/>
<evidence type="ECO:0000313" key="5">
    <source>
        <dbReference type="EMBL" id="NKY85570.1"/>
    </source>
</evidence>
<dbReference type="GO" id="GO:0008270">
    <property type="term" value="F:zinc ion binding"/>
    <property type="evidence" value="ECO:0007669"/>
    <property type="project" value="InterPro"/>
</dbReference>
<comment type="caution">
    <text evidence="5">The sequence shown here is derived from an EMBL/GenBank/DDBJ whole genome shotgun (WGS) entry which is preliminary data.</text>
</comment>
<protein>
    <recommendedName>
        <fullName evidence="7">LGFP repeat-containing protein</fullName>
    </recommendedName>
</protein>
<dbReference type="Pfam" id="PF08310">
    <property type="entry name" value="LGFP"/>
    <property type="match status" value="1"/>
</dbReference>
<dbReference type="Pfam" id="PF01510">
    <property type="entry name" value="Amidase_2"/>
    <property type="match status" value="1"/>
</dbReference>
<dbReference type="InterPro" id="IPR002502">
    <property type="entry name" value="Amidase_domain"/>
</dbReference>
<reference evidence="5 6" key="1">
    <citation type="submission" date="2020-04" db="EMBL/GenBank/DDBJ databases">
        <title>MicrobeNet Type strains.</title>
        <authorList>
            <person name="Nicholson A.C."/>
        </authorList>
    </citation>
    <scope>NUCLEOTIDE SEQUENCE [LARGE SCALE GENOMIC DNA]</scope>
    <source>
        <strain evidence="5 6">DSM 44445</strain>
    </source>
</reference>
<dbReference type="RefSeq" id="WP_051030997.1">
    <property type="nucleotide sequence ID" value="NZ_CAWPHS010000045.1"/>
</dbReference>
<feature type="compositionally biased region" description="Pro residues" evidence="2">
    <location>
        <begin position="94"/>
        <end position="104"/>
    </location>
</feature>
<keyword evidence="6" id="KW-1185">Reference proteome</keyword>
<dbReference type="InterPro" id="IPR036505">
    <property type="entry name" value="Amidase/PGRP_sf"/>
</dbReference>
<evidence type="ECO:0000259" key="3">
    <source>
        <dbReference type="SMART" id="SM00644"/>
    </source>
</evidence>
<feature type="compositionally biased region" description="Pro residues" evidence="2">
    <location>
        <begin position="664"/>
        <end position="674"/>
    </location>
</feature>
<feature type="compositionally biased region" description="Low complexity" evidence="2">
    <location>
        <begin position="120"/>
        <end position="133"/>
    </location>
</feature>
<dbReference type="GO" id="GO:0009253">
    <property type="term" value="P:peptidoglycan catabolic process"/>
    <property type="evidence" value="ECO:0007669"/>
    <property type="project" value="InterPro"/>
</dbReference>
<evidence type="ECO:0000259" key="4">
    <source>
        <dbReference type="SMART" id="SM00701"/>
    </source>
</evidence>
<evidence type="ECO:0000313" key="6">
    <source>
        <dbReference type="Proteomes" id="UP000523447"/>
    </source>
</evidence>
<dbReference type="GO" id="GO:0008745">
    <property type="term" value="F:N-acetylmuramoyl-L-alanine amidase activity"/>
    <property type="evidence" value="ECO:0007669"/>
    <property type="project" value="InterPro"/>
</dbReference>
<feature type="compositionally biased region" description="Low complexity" evidence="2">
    <location>
        <begin position="675"/>
        <end position="718"/>
    </location>
</feature>
<feature type="region of interest" description="Disordered" evidence="2">
    <location>
        <begin position="94"/>
        <end position="185"/>
    </location>
</feature>
<feature type="domain" description="N-acetylmuramoyl-L-alanine amidase" evidence="3">
    <location>
        <begin position="332"/>
        <end position="495"/>
    </location>
</feature>
<dbReference type="Gene3D" id="3.40.80.10">
    <property type="entry name" value="Peptidoglycan recognition protein-like"/>
    <property type="match status" value="1"/>
</dbReference>
<name>A0A7X6LX62_9NOCA</name>
<dbReference type="SMART" id="SM00644">
    <property type="entry name" value="Ami_2"/>
    <property type="match status" value="1"/>
</dbReference>
<dbReference type="PANTHER" id="PTHR11022">
    <property type="entry name" value="PEPTIDOGLYCAN RECOGNITION PROTEIN"/>
    <property type="match status" value="1"/>
</dbReference>
<dbReference type="Proteomes" id="UP000523447">
    <property type="component" value="Unassembled WGS sequence"/>
</dbReference>
<dbReference type="InterPro" id="IPR013207">
    <property type="entry name" value="LGFP"/>
</dbReference>
<feature type="compositionally biased region" description="Pro residues" evidence="2">
    <location>
        <begin position="735"/>
        <end position="748"/>
    </location>
</feature>
<dbReference type="InterPro" id="IPR006619">
    <property type="entry name" value="PGRP_domain_met/bac"/>
</dbReference>
<dbReference type="PANTHER" id="PTHR11022:SF41">
    <property type="entry name" value="PEPTIDOGLYCAN-RECOGNITION PROTEIN LC-RELATED"/>
    <property type="match status" value="1"/>
</dbReference>
<sequence length="748" mass="76512">MLVPYRRPKRSVVLPVVATLAVAAPLATLTLRESSSYRPAGDSDLAAIPAQLAEVALSSAPDIVLPLRELTGLNLPDLRLSDLRKLPLPKSVPIPPGLPAPPGIQLPSEIPLPQFGDHSTTTPTPTPYAGPVTPQAPAPAKQSTPPAPAHSGPGFVAAPLDPAQIPGADPSAPALSPGTVPPNMADQVGAEVKELTRDTPFSMVALTAAELADTTSLIRAQQSDGSWGPWFPTDPVDTNRSDHAAAPARTGTEPIYVGETKAVQVLTTRKATTPAIARSDDPAQLAAAQLSAVLINPGRGSIDDNLTSVAAALPGGGPKVITRAQWGADESLRCEEPTYDDGLGGITVHHTAGRNDYTRAESAGIVRAIYAYHAKTLGWCDIGYNALVDKYGQIFEGRYGGLDRPVQGAHAGGFNENTAGVAMMGDFESEPPTDAQLQATGQFVGWRAKIAGLDPEGHTTMYSEGTDYTPYAEGEAVDLPIVFAHRDVGNTTCPGDAAYARMDQIRGIAASVAAGAAPSAPKNQRPQTDLAALANLTSRLLSMVDKNIIAKYWAAQGGPNGRLGAAASEPTPTADGGQYAKFVNGYVYAAPDGSIIELAGQILDRFLQLGAETGALGTPLRSPYPVPGGQRADFRLGSLILNTATGIVTTLLKHSADPQHPAAAPIPAPLPPGAENPHAAPAPAAPAAPETQAAPAPAAPADPQAQAAPGPAAPANPDAHAEPAPPAPESAAGAPPAPIQPAAPAPAG</sequence>
<evidence type="ECO:0008006" key="7">
    <source>
        <dbReference type="Google" id="ProtNLM"/>
    </source>
</evidence>
<evidence type="ECO:0000256" key="1">
    <source>
        <dbReference type="ARBA" id="ARBA00007553"/>
    </source>
</evidence>
<organism evidence="5 6">
    <name type="scientific">Nocardia veterana</name>
    <dbReference type="NCBI Taxonomy" id="132249"/>
    <lineage>
        <taxon>Bacteria</taxon>
        <taxon>Bacillati</taxon>
        <taxon>Actinomycetota</taxon>
        <taxon>Actinomycetes</taxon>
        <taxon>Mycobacteriales</taxon>
        <taxon>Nocardiaceae</taxon>
        <taxon>Nocardia</taxon>
    </lineage>
</organism>
<feature type="domain" description="Peptidoglycan recognition protein family" evidence="4">
    <location>
        <begin position="318"/>
        <end position="466"/>
    </location>
</feature>
<feature type="region of interest" description="Disordered" evidence="2">
    <location>
        <begin position="222"/>
        <end position="247"/>
    </location>
</feature>
<feature type="region of interest" description="Disordered" evidence="2">
    <location>
        <begin position="657"/>
        <end position="748"/>
    </location>
</feature>
<dbReference type="CDD" id="cd06583">
    <property type="entry name" value="PGRP"/>
    <property type="match status" value="1"/>
</dbReference>
<dbReference type="SMART" id="SM00701">
    <property type="entry name" value="PGRP"/>
    <property type="match status" value="1"/>
</dbReference>
<gene>
    <name evidence="5" type="ORF">HGA07_08025</name>
</gene>
<accession>A0A7X6LX62</accession>
<evidence type="ECO:0000256" key="2">
    <source>
        <dbReference type="SAM" id="MobiDB-lite"/>
    </source>
</evidence>
<dbReference type="EMBL" id="JAAXPE010000005">
    <property type="protein sequence ID" value="NKY85570.1"/>
    <property type="molecule type" value="Genomic_DNA"/>
</dbReference>
<proteinExistence type="inferred from homology"/>
<comment type="similarity">
    <text evidence="1">Belongs to the N-acetylmuramoyl-L-alanine amidase 2 family.</text>
</comment>